<evidence type="ECO:0000256" key="6">
    <source>
        <dbReference type="ARBA" id="ARBA00022692"/>
    </source>
</evidence>
<keyword evidence="12 15" id="KW-1133">Transmembrane helix</keyword>
<dbReference type="InterPro" id="IPR023299">
    <property type="entry name" value="ATPase_P-typ_cyto_dom_N"/>
</dbReference>
<keyword evidence="18" id="KW-0378">Hydrolase</keyword>
<accession>A0A967C5K7</accession>
<gene>
    <name evidence="18" type="primary">cadA</name>
    <name evidence="18" type="ORF">HBA54_11295</name>
</gene>
<evidence type="ECO:0000256" key="16">
    <source>
        <dbReference type="SAM" id="MobiDB-lite"/>
    </source>
</evidence>
<keyword evidence="19" id="KW-1185">Reference proteome</keyword>
<dbReference type="InterPro" id="IPR027256">
    <property type="entry name" value="P-typ_ATPase_IB"/>
</dbReference>
<feature type="transmembrane region" description="Helical" evidence="15">
    <location>
        <begin position="179"/>
        <end position="196"/>
    </location>
</feature>
<comment type="subcellular location">
    <subcellularLocation>
        <location evidence="1">Cell membrane</location>
        <topology evidence="1">Multi-pass membrane protein</topology>
    </subcellularLocation>
</comment>
<dbReference type="GO" id="GO:0005507">
    <property type="term" value="F:copper ion binding"/>
    <property type="evidence" value="ECO:0007669"/>
    <property type="project" value="TreeGrafter"/>
</dbReference>
<dbReference type="NCBIfam" id="TIGR01525">
    <property type="entry name" value="ATPase-IB_hvy"/>
    <property type="match status" value="1"/>
</dbReference>
<dbReference type="PANTHER" id="PTHR43520:SF5">
    <property type="entry name" value="CATION-TRANSPORTING P-TYPE ATPASE-RELATED"/>
    <property type="match status" value="1"/>
</dbReference>
<evidence type="ECO:0000256" key="11">
    <source>
        <dbReference type="ARBA" id="ARBA00022967"/>
    </source>
</evidence>
<feature type="domain" description="HMA" evidence="17">
    <location>
        <begin position="59"/>
        <end position="125"/>
    </location>
</feature>
<keyword evidence="10" id="KW-0460">Magnesium</keyword>
<evidence type="ECO:0000256" key="1">
    <source>
        <dbReference type="ARBA" id="ARBA00004651"/>
    </source>
</evidence>
<dbReference type="InterPro" id="IPR006121">
    <property type="entry name" value="HMA_dom"/>
</dbReference>
<feature type="transmembrane region" description="Helical" evidence="15">
    <location>
        <begin position="716"/>
        <end position="737"/>
    </location>
</feature>
<dbReference type="Pfam" id="PF00702">
    <property type="entry name" value="Hydrolase"/>
    <property type="match status" value="1"/>
</dbReference>
<evidence type="ECO:0000313" key="19">
    <source>
        <dbReference type="Proteomes" id="UP000761264"/>
    </source>
</evidence>
<organism evidence="18 19">
    <name type="scientific">Pelagibius litoralis</name>
    <dbReference type="NCBI Taxonomy" id="374515"/>
    <lineage>
        <taxon>Bacteria</taxon>
        <taxon>Pseudomonadati</taxon>
        <taxon>Pseudomonadota</taxon>
        <taxon>Alphaproteobacteria</taxon>
        <taxon>Rhodospirillales</taxon>
        <taxon>Rhodovibrionaceae</taxon>
        <taxon>Pelagibius</taxon>
    </lineage>
</organism>
<feature type="transmembrane region" description="Helical" evidence="15">
    <location>
        <begin position="142"/>
        <end position="167"/>
    </location>
</feature>
<dbReference type="PROSITE" id="PS00154">
    <property type="entry name" value="ATPASE_E1_E2"/>
    <property type="match status" value="1"/>
</dbReference>
<keyword evidence="4 15" id="KW-1003">Cell membrane</keyword>
<keyword evidence="13" id="KW-0406">Ion transport</keyword>
<dbReference type="RefSeq" id="WP_167224482.1">
    <property type="nucleotide sequence ID" value="NZ_JAAQPH010000007.1"/>
</dbReference>
<dbReference type="Pfam" id="PF00403">
    <property type="entry name" value="HMA"/>
    <property type="match status" value="1"/>
</dbReference>
<evidence type="ECO:0000256" key="10">
    <source>
        <dbReference type="ARBA" id="ARBA00022842"/>
    </source>
</evidence>
<name>A0A967C5K7_9PROT</name>
<dbReference type="PANTHER" id="PTHR43520">
    <property type="entry name" value="ATP7, ISOFORM B"/>
    <property type="match status" value="1"/>
</dbReference>
<dbReference type="InterPro" id="IPR036163">
    <property type="entry name" value="HMA_dom_sf"/>
</dbReference>
<evidence type="ECO:0000256" key="4">
    <source>
        <dbReference type="ARBA" id="ARBA00022475"/>
    </source>
</evidence>
<evidence type="ECO:0000259" key="17">
    <source>
        <dbReference type="PROSITE" id="PS50846"/>
    </source>
</evidence>
<evidence type="ECO:0000256" key="7">
    <source>
        <dbReference type="ARBA" id="ARBA00022723"/>
    </source>
</evidence>
<evidence type="ECO:0000256" key="15">
    <source>
        <dbReference type="RuleBase" id="RU362081"/>
    </source>
</evidence>
<dbReference type="EMBL" id="JAAQPH010000007">
    <property type="protein sequence ID" value="NIA69174.1"/>
    <property type="molecule type" value="Genomic_DNA"/>
</dbReference>
<dbReference type="EC" id="3.6.3.3" evidence="18"/>
<feature type="transmembrane region" description="Helical" evidence="15">
    <location>
        <begin position="397"/>
        <end position="415"/>
    </location>
</feature>
<dbReference type="GO" id="GO:0055070">
    <property type="term" value="P:copper ion homeostasis"/>
    <property type="evidence" value="ECO:0007669"/>
    <property type="project" value="TreeGrafter"/>
</dbReference>
<dbReference type="AlphaFoldDB" id="A0A967C5K7"/>
<evidence type="ECO:0000256" key="3">
    <source>
        <dbReference type="ARBA" id="ARBA00022448"/>
    </source>
</evidence>
<feature type="transmembrane region" description="Helical" evidence="15">
    <location>
        <begin position="743"/>
        <end position="761"/>
    </location>
</feature>
<keyword evidence="5" id="KW-0597">Phosphoprotein</keyword>
<feature type="transmembrane region" description="Helical" evidence="15">
    <location>
        <begin position="421"/>
        <end position="446"/>
    </location>
</feature>
<dbReference type="InterPro" id="IPR018303">
    <property type="entry name" value="ATPase_P-typ_P_site"/>
</dbReference>
<reference evidence="18" key="1">
    <citation type="submission" date="2020-03" db="EMBL/GenBank/DDBJ databases">
        <title>Genome of Pelagibius litoralis DSM 21314T.</title>
        <authorList>
            <person name="Wang G."/>
        </authorList>
    </citation>
    <scope>NUCLEOTIDE SEQUENCE</scope>
    <source>
        <strain evidence="18">DSM 21314</strain>
    </source>
</reference>
<proteinExistence type="inferred from homology"/>
<dbReference type="Gene3D" id="2.70.150.10">
    <property type="entry name" value="Calcium-transporting ATPase, cytoplasmic transduction domain A"/>
    <property type="match status" value="1"/>
</dbReference>
<keyword evidence="9 15" id="KW-0067">ATP-binding</keyword>
<dbReference type="InterPro" id="IPR008250">
    <property type="entry name" value="ATPase_P-typ_transduc_dom_A_sf"/>
</dbReference>
<keyword evidence="14 15" id="KW-0472">Membrane</keyword>
<evidence type="ECO:0000256" key="5">
    <source>
        <dbReference type="ARBA" id="ARBA00022553"/>
    </source>
</evidence>
<keyword evidence="8 15" id="KW-0547">Nucleotide-binding</keyword>
<evidence type="ECO:0000256" key="8">
    <source>
        <dbReference type="ARBA" id="ARBA00022741"/>
    </source>
</evidence>
<dbReference type="NCBIfam" id="TIGR01494">
    <property type="entry name" value="ATPase_P-type"/>
    <property type="match status" value="1"/>
</dbReference>
<comment type="similarity">
    <text evidence="2 15">Belongs to the cation transport ATPase (P-type) (TC 3.A.3) family. Type IB subfamily.</text>
</comment>
<keyword evidence="6 15" id="KW-0812">Transmembrane</keyword>
<evidence type="ECO:0000256" key="12">
    <source>
        <dbReference type="ARBA" id="ARBA00022989"/>
    </source>
</evidence>
<dbReference type="CDD" id="cd00371">
    <property type="entry name" value="HMA"/>
    <property type="match status" value="1"/>
</dbReference>
<comment type="caution">
    <text evidence="18">The sequence shown here is derived from an EMBL/GenBank/DDBJ whole genome shotgun (WGS) entry which is preliminary data.</text>
</comment>
<dbReference type="SUPFAM" id="SSF55008">
    <property type="entry name" value="HMA, heavy metal-associated domain"/>
    <property type="match status" value="1"/>
</dbReference>
<feature type="transmembrane region" description="Helical" evidence="15">
    <location>
        <begin position="216"/>
        <end position="234"/>
    </location>
</feature>
<dbReference type="GO" id="GO:0005886">
    <property type="term" value="C:plasma membrane"/>
    <property type="evidence" value="ECO:0007669"/>
    <property type="project" value="UniProtKB-SubCell"/>
</dbReference>
<dbReference type="NCBIfam" id="TIGR01512">
    <property type="entry name" value="ATPase-IB2_Cd"/>
    <property type="match status" value="1"/>
</dbReference>
<dbReference type="InterPro" id="IPR023214">
    <property type="entry name" value="HAD_sf"/>
</dbReference>
<keyword evidence="11" id="KW-1278">Translocase</keyword>
<evidence type="ECO:0000256" key="2">
    <source>
        <dbReference type="ARBA" id="ARBA00006024"/>
    </source>
</evidence>
<dbReference type="InterPro" id="IPR017969">
    <property type="entry name" value="Heavy-metal-associated_CS"/>
</dbReference>
<dbReference type="GO" id="GO:0043682">
    <property type="term" value="F:P-type divalent copper transporter activity"/>
    <property type="evidence" value="ECO:0007669"/>
    <property type="project" value="TreeGrafter"/>
</dbReference>
<dbReference type="NCBIfam" id="TIGR01511">
    <property type="entry name" value="ATPase-IB1_Cu"/>
    <property type="match status" value="1"/>
</dbReference>
<feature type="transmembrane region" description="Helical" evidence="15">
    <location>
        <begin position="240"/>
        <end position="258"/>
    </location>
</feature>
<feature type="region of interest" description="Disordered" evidence="16">
    <location>
        <begin position="1"/>
        <end position="22"/>
    </location>
</feature>
<dbReference type="Gene3D" id="3.40.1110.10">
    <property type="entry name" value="Calcium-transporting ATPase, cytoplasmic domain N"/>
    <property type="match status" value="1"/>
</dbReference>
<dbReference type="SUPFAM" id="SSF56784">
    <property type="entry name" value="HAD-like"/>
    <property type="match status" value="1"/>
</dbReference>
<evidence type="ECO:0000256" key="14">
    <source>
        <dbReference type="ARBA" id="ARBA00023136"/>
    </source>
</evidence>
<dbReference type="PROSITE" id="PS01047">
    <property type="entry name" value="HMA_1"/>
    <property type="match status" value="1"/>
</dbReference>
<dbReference type="GO" id="GO:0016887">
    <property type="term" value="F:ATP hydrolysis activity"/>
    <property type="evidence" value="ECO:0007669"/>
    <property type="project" value="InterPro"/>
</dbReference>
<dbReference type="InterPro" id="IPR036412">
    <property type="entry name" value="HAD-like_sf"/>
</dbReference>
<dbReference type="Pfam" id="PF00122">
    <property type="entry name" value="E1-E2_ATPase"/>
    <property type="match status" value="1"/>
</dbReference>
<evidence type="ECO:0000256" key="9">
    <source>
        <dbReference type="ARBA" id="ARBA00022840"/>
    </source>
</evidence>
<dbReference type="SUPFAM" id="SSF81665">
    <property type="entry name" value="Calcium ATPase, transmembrane domain M"/>
    <property type="match status" value="1"/>
</dbReference>
<evidence type="ECO:0000313" key="18">
    <source>
        <dbReference type="EMBL" id="NIA69174.1"/>
    </source>
</evidence>
<dbReference type="Proteomes" id="UP000761264">
    <property type="component" value="Unassembled WGS sequence"/>
</dbReference>
<keyword evidence="3" id="KW-0813">Transport</keyword>
<dbReference type="Gene3D" id="3.30.70.100">
    <property type="match status" value="1"/>
</dbReference>
<protein>
    <submittedName>
        <fullName evidence="18">Cadmium-translocating P-type ATPase</fullName>
        <ecNumber evidence="18">3.6.3.3</ecNumber>
    </submittedName>
</protein>
<evidence type="ECO:0000256" key="13">
    <source>
        <dbReference type="ARBA" id="ARBA00023065"/>
    </source>
</evidence>
<dbReference type="SUPFAM" id="SSF81653">
    <property type="entry name" value="Calcium ATPase, transduction domain A"/>
    <property type="match status" value="1"/>
</dbReference>
<dbReference type="InterPro" id="IPR001757">
    <property type="entry name" value="P_typ_ATPase"/>
</dbReference>
<dbReference type="PROSITE" id="PS50846">
    <property type="entry name" value="HMA_2"/>
    <property type="match status" value="1"/>
</dbReference>
<dbReference type="Gene3D" id="3.40.50.1000">
    <property type="entry name" value="HAD superfamily/HAD-like"/>
    <property type="match status" value="1"/>
</dbReference>
<keyword evidence="7 15" id="KW-0479">Metal-binding</keyword>
<feature type="compositionally biased region" description="Low complexity" evidence="16">
    <location>
        <begin position="11"/>
        <end position="22"/>
    </location>
</feature>
<dbReference type="GO" id="GO:0005524">
    <property type="term" value="F:ATP binding"/>
    <property type="evidence" value="ECO:0007669"/>
    <property type="project" value="UniProtKB-UniRule"/>
</dbReference>
<sequence>MAEVAPDIAEPTASPSGSTGTTPLCCPAGMVAELVQESETALKTDDFADQLQHNDDGSESLILVVQNLHCPSCIRSIESAVENKPGLLKARVNLSTRRLKLNWDPAETNAEPLLAAVAARGYRLVPLDPAQLESAEAEEGRALLRAMAVAGFAASNVMLLSVAVWSGLAADMGPATRTLMHWVSALIALPAVAYAGRPFFRSALAAVRGGHTNMDVPISLAVLLAAGMSLSETLRGGEQVFFDASVMLLFFLLIGRFLDLRLRGRARSAAENLTALKATAATVVAPDGSLHSLPIARLEPGMTVAVAAGERIPVDGKVLLGRSEVDTALLTGESLPRPVGEGSEVFAGTVNGGGPLRITVTKLAEASLLAEIVRLMENAEQGRDRYVRLADRVARHYAPAVHLLAAATFTGWMVLSDLPWQSSLMIAIAVLIITCPCALGLAVPAVQVAAVGRLLKQGILVKSADALERLAAVDTFVFDKTGTLTLGRPSLQNGSDIEPQVLALAAAMARHSRHPLARALCQTAPRTADRDLVVQEHAGDGLSTELDGRTLRLGRRGWCGIADDAAEGAQDGAMELWLAGGDFAPQRFVFRDAPRPDTADVIKRLQRRGIAVELLSGDRSPVAAQLAKDLGIDVWHGDCRPADKIARLEALAAEGRKTAMIGDGLNDAPALAAAFASLSPADAADISQIAADIVFQGDHLAPLVEALDTARSAKRLVLQNFALAMLYNLIAVPIAVAGFVTPLIAAVAMSSSSIIVTANAMRLNLKSQGKDA</sequence>
<dbReference type="PRINTS" id="PR00119">
    <property type="entry name" value="CATATPASE"/>
</dbReference>
<dbReference type="InterPro" id="IPR059000">
    <property type="entry name" value="ATPase_P-type_domA"/>
</dbReference>
<dbReference type="InterPro" id="IPR023298">
    <property type="entry name" value="ATPase_P-typ_TM_dom_sf"/>
</dbReference>